<dbReference type="Proteomes" id="UP000053989">
    <property type="component" value="Unassembled WGS sequence"/>
</dbReference>
<proteinExistence type="predicted"/>
<reference evidence="1 2" key="1">
    <citation type="submission" date="2014-04" db="EMBL/GenBank/DDBJ databases">
        <authorList>
            <consortium name="DOE Joint Genome Institute"/>
            <person name="Kuo A."/>
            <person name="Kohler A."/>
            <person name="Nagy L.G."/>
            <person name="Floudas D."/>
            <person name="Copeland A."/>
            <person name="Barry K.W."/>
            <person name="Cichocki N."/>
            <person name="Veneault-Fourrey C."/>
            <person name="LaButti K."/>
            <person name="Lindquist E.A."/>
            <person name="Lipzen A."/>
            <person name="Lundell T."/>
            <person name="Morin E."/>
            <person name="Murat C."/>
            <person name="Sun H."/>
            <person name="Tunlid A."/>
            <person name="Henrissat B."/>
            <person name="Grigoriev I.V."/>
            <person name="Hibbett D.S."/>
            <person name="Martin F."/>
            <person name="Nordberg H.P."/>
            <person name="Cantor M.N."/>
            <person name="Hua S.X."/>
        </authorList>
    </citation>
    <scope>NUCLEOTIDE SEQUENCE [LARGE SCALE GENOMIC DNA]</scope>
    <source>
        <strain evidence="1 2">Foug A</strain>
    </source>
</reference>
<gene>
    <name evidence="1" type="ORF">SCLCIDRAFT_140713</name>
</gene>
<dbReference type="InParanoid" id="A0A0C2YSF8"/>
<accession>A0A0C2YSF8</accession>
<dbReference type="OrthoDB" id="2603115at2759"/>
<evidence type="ECO:0000313" key="1">
    <source>
        <dbReference type="EMBL" id="KIM52648.1"/>
    </source>
</evidence>
<keyword evidence="2" id="KW-1185">Reference proteome</keyword>
<feature type="non-terminal residue" evidence="1">
    <location>
        <position position="1"/>
    </location>
</feature>
<sequence>HYCFYTTTIQCFGSIDIPAEICIYSPYDHVIQADDTIAFVIAKVFCPPNNTALLDAYHLVPVPGSPTEMEYQLQCAPDCPYPLASVIGAISGTEILADGVTKASSVVTSD</sequence>
<name>A0A0C2YSF8_9AGAM</name>
<evidence type="ECO:0000313" key="2">
    <source>
        <dbReference type="Proteomes" id="UP000053989"/>
    </source>
</evidence>
<protein>
    <submittedName>
        <fullName evidence="1">Uncharacterized protein</fullName>
    </submittedName>
</protein>
<dbReference type="HOGENOM" id="CLU_138689_0_0_1"/>
<dbReference type="EMBL" id="KN822204">
    <property type="protein sequence ID" value="KIM52648.1"/>
    <property type="molecule type" value="Genomic_DNA"/>
</dbReference>
<reference evidence="2" key="2">
    <citation type="submission" date="2015-01" db="EMBL/GenBank/DDBJ databases">
        <title>Evolutionary Origins and Diversification of the Mycorrhizal Mutualists.</title>
        <authorList>
            <consortium name="DOE Joint Genome Institute"/>
            <consortium name="Mycorrhizal Genomics Consortium"/>
            <person name="Kohler A."/>
            <person name="Kuo A."/>
            <person name="Nagy L.G."/>
            <person name="Floudas D."/>
            <person name="Copeland A."/>
            <person name="Barry K.W."/>
            <person name="Cichocki N."/>
            <person name="Veneault-Fourrey C."/>
            <person name="LaButti K."/>
            <person name="Lindquist E.A."/>
            <person name="Lipzen A."/>
            <person name="Lundell T."/>
            <person name="Morin E."/>
            <person name="Murat C."/>
            <person name="Riley R."/>
            <person name="Ohm R."/>
            <person name="Sun H."/>
            <person name="Tunlid A."/>
            <person name="Henrissat B."/>
            <person name="Grigoriev I.V."/>
            <person name="Hibbett D.S."/>
            <person name="Martin F."/>
        </authorList>
    </citation>
    <scope>NUCLEOTIDE SEQUENCE [LARGE SCALE GENOMIC DNA]</scope>
    <source>
        <strain evidence="2">Foug A</strain>
    </source>
</reference>
<dbReference type="AlphaFoldDB" id="A0A0C2YSF8"/>
<organism evidence="1 2">
    <name type="scientific">Scleroderma citrinum Foug A</name>
    <dbReference type="NCBI Taxonomy" id="1036808"/>
    <lineage>
        <taxon>Eukaryota</taxon>
        <taxon>Fungi</taxon>
        <taxon>Dikarya</taxon>
        <taxon>Basidiomycota</taxon>
        <taxon>Agaricomycotina</taxon>
        <taxon>Agaricomycetes</taxon>
        <taxon>Agaricomycetidae</taxon>
        <taxon>Boletales</taxon>
        <taxon>Sclerodermatineae</taxon>
        <taxon>Sclerodermataceae</taxon>
        <taxon>Scleroderma</taxon>
    </lineage>
</organism>